<comment type="similarity">
    <text evidence="1 2">Belongs to the UPF0102 family.</text>
</comment>
<dbReference type="Pfam" id="PF02021">
    <property type="entry name" value="UPF0102"/>
    <property type="match status" value="1"/>
</dbReference>
<sequence length="125" mass="13644">MARNPRQTTGQRAYLAGASAEQAVLRAYAARGMIVEAQRWRGAGGEIDLILRAGAQLVFVEVKHSQTHAQAASHLSHAQQTRIYRAAEAFLAEHPELHHCDMRFDAALVDGQGQIEILENAFGLG</sequence>
<comment type="caution">
    <text evidence="3">The sequence shown here is derived from an EMBL/GenBank/DDBJ whole genome shotgun (WGS) entry which is preliminary data.</text>
</comment>
<protein>
    <recommendedName>
        <fullName evidence="2">UPF0102 protein GFB49_14845</fullName>
    </recommendedName>
</protein>
<dbReference type="EMBL" id="WIBF01000010">
    <property type="protein sequence ID" value="MQQ09743.1"/>
    <property type="molecule type" value="Genomic_DNA"/>
</dbReference>
<dbReference type="Gene3D" id="3.40.1350.10">
    <property type="match status" value="1"/>
</dbReference>
<reference evidence="3 4" key="1">
    <citation type="submission" date="2019-10" db="EMBL/GenBank/DDBJ databases">
        <title>Epibacterium sp. nov., isolated from seawater.</title>
        <authorList>
            <person name="Zhang X."/>
            <person name="Li N."/>
        </authorList>
    </citation>
    <scope>NUCLEOTIDE SEQUENCE [LARGE SCALE GENOMIC DNA]</scope>
    <source>
        <strain evidence="3 4">SM1979</strain>
    </source>
</reference>
<dbReference type="HAMAP" id="MF_00048">
    <property type="entry name" value="UPF0102"/>
    <property type="match status" value="1"/>
</dbReference>
<proteinExistence type="inferred from homology"/>
<dbReference type="PANTHER" id="PTHR34039">
    <property type="entry name" value="UPF0102 PROTEIN YRAN"/>
    <property type="match status" value="1"/>
</dbReference>
<evidence type="ECO:0000256" key="2">
    <source>
        <dbReference type="HAMAP-Rule" id="MF_00048"/>
    </source>
</evidence>
<evidence type="ECO:0000256" key="1">
    <source>
        <dbReference type="ARBA" id="ARBA00006738"/>
    </source>
</evidence>
<dbReference type="PANTHER" id="PTHR34039:SF1">
    <property type="entry name" value="UPF0102 PROTEIN YRAN"/>
    <property type="match status" value="1"/>
</dbReference>
<dbReference type="InterPro" id="IPR003509">
    <property type="entry name" value="UPF0102_YraN-like"/>
</dbReference>
<dbReference type="InterPro" id="IPR011335">
    <property type="entry name" value="Restrct_endonuc-II-like"/>
</dbReference>
<dbReference type="RefSeq" id="WP_153216725.1">
    <property type="nucleotide sequence ID" value="NZ_WIBF01000010.1"/>
</dbReference>
<dbReference type="GO" id="GO:0003676">
    <property type="term" value="F:nucleic acid binding"/>
    <property type="evidence" value="ECO:0007669"/>
    <property type="project" value="InterPro"/>
</dbReference>
<dbReference type="InterPro" id="IPR011856">
    <property type="entry name" value="tRNA_endonuc-like_dom_sf"/>
</dbReference>
<accession>A0A843YKK1</accession>
<dbReference type="Proteomes" id="UP000444174">
    <property type="component" value="Unassembled WGS sequence"/>
</dbReference>
<evidence type="ECO:0000313" key="3">
    <source>
        <dbReference type="EMBL" id="MQQ09743.1"/>
    </source>
</evidence>
<evidence type="ECO:0000313" key="4">
    <source>
        <dbReference type="Proteomes" id="UP000444174"/>
    </source>
</evidence>
<organism evidence="3 4">
    <name type="scientific">Tritonibacter litoralis</name>
    <dbReference type="NCBI Taxonomy" id="2662264"/>
    <lineage>
        <taxon>Bacteria</taxon>
        <taxon>Pseudomonadati</taxon>
        <taxon>Pseudomonadota</taxon>
        <taxon>Alphaproteobacteria</taxon>
        <taxon>Rhodobacterales</taxon>
        <taxon>Paracoccaceae</taxon>
        <taxon>Tritonibacter</taxon>
    </lineage>
</organism>
<gene>
    <name evidence="3" type="ORF">GFB49_14845</name>
</gene>
<name>A0A843YKK1_9RHOB</name>
<dbReference type="AlphaFoldDB" id="A0A843YKK1"/>
<keyword evidence="4" id="KW-1185">Reference proteome</keyword>
<dbReference type="SUPFAM" id="SSF52980">
    <property type="entry name" value="Restriction endonuclease-like"/>
    <property type="match status" value="1"/>
</dbReference>